<evidence type="ECO:0000313" key="3">
    <source>
        <dbReference type="EMBL" id="KAK8167115.1"/>
    </source>
</evidence>
<evidence type="ECO:0000256" key="1">
    <source>
        <dbReference type="SAM" id="Coils"/>
    </source>
</evidence>
<proteinExistence type="predicted"/>
<evidence type="ECO:0000313" key="4">
    <source>
        <dbReference type="Proteomes" id="UP001456524"/>
    </source>
</evidence>
<dbReference type="Proteomes" id="UP001456524">
    <property type="component" value="Unassembled WGS sequence"/>
</dbReference>
<keyword evidence="1" id="KW-0175">Coiled coil</keyword>
<keyword evidence="4" id="KW-1185">Reference proteome</keyword>
<protein>
    <submittedName>
        <fullName evidence="3">Uncharacterized protein</fullName>
    </submittedName>
</protein>
<reference evidence="3 4" key="1">
    <citation type="journal article" date="2022" name="G3 (Bethesda)">
        <title>Enemy or ally: a genomic approach to elucidate the lifestyle of Phyllosticta citrichinaensis.</title>
        <authorList>
            <person name="Buijs V.A."/>
            <person name="Groenewald J.Z."/>
            <person name="Haridas S."/>
            <person name="LaButti K.M."/>
            <person name="Lipzen A."/>
            <person name="Martin F.M."/>
            <person name="Barry K."/>
            <person name="Grigoriev I.V."/>
            <person name="Crous P.W."/>
            <person name="Seidl M.F."/>
        </authorList>
    </citation>
    <scope>NUCLEOTIDE SEQUENCE [LARGE SCALE GENOMIC DNA]</scope>
    <source>
        <strain evidence="3 4">CBS 129764</strain>
    </source>
</reference>
<evidence type="ECO:0000256" key="2">
    <source>
        <dbReference type="SAM" id="MobiDB-lite"/>
    </source>
</evidence>
<feature type="region of interest" description="Disordered" evidence="2">
    <location>
        <begin position="1"/>
        <end position="100"/>
    </location>
</feature>
<dbReference type="EMBL" id="JBBWUH010000005">
    <property type="protein sequence ID" value="KAK8167115.1"/>
    <property type="molecule type" value="Genomic_DNA"/>
</dbReference>
<sequence>MDQSDRVTRPKPLKNLAEPYPRFGSEQPSQHGGRMSPPHSQQQREFSPGPGSLYQPSTIEEHPEEYHEHPRSSPDPFMPDLVESSGESDADDGDRDYRPGATVRDTARAAAEGESQYSVEVEDAIEEAQQELVNLRFNGTYGTRGYGVFTGKLGYVPFVAGRGDDIMTSLSSYKAALDDPRLEPELARQHMDRFQRDIFSLADQLFHDEDYERTLHPNQEATFKRQALLILLTMSKEIVQSIIKGDLPRVPFTPQQDRPQAKRILRQYQLEREGMILGAKFQPAIYAQYLCCNDGRGPRSEMLSAIMDKVEQYITDGEYAHDVDLQVGSPPMTTLIATRGPENMNRRYLKTGETRDRRIPRLREFVEAVRNRLPEDPNVRPRCLAEYGFTNNFKKRLDLHARHEHSNFIMNLVDAICQKDFSAYGIHQYVVYSCWAPQQGWVAEILINRLGMGYTSSGYGFSYHPTGRSNASAAGYTSKDYYRWAGMAHTYTPFKVQADEREKMQKDDIAKFNTEVLDKMKEKQSKARGECIRLRAEINEAKATMARWVQEDNQAIKEADDAIAEAVKKNASLRRLAEAVAKHGGWLVKDNADTEG</sequence>
<comment type="caution">
    <text evidence="3">The sequence shown here is derived from an EMBL/GenBank/DDBJ whole genome shotgun (WGS) entry which is preliminary data.</text>
</comment>
<name>A0ABR1XV32_9PEZI</name>
<feature type="coiled-coil region" evidence="1">
    <location>
        <begin position="517"/>
        <end position="576"/>
    </location>
</feature>
<accession>A0ABR1XV32</accession>
<feature type="compositionally biased region" description="Basic and acidic residues" evidence="2">
    <location>
        <begin position="59"/>
        <end position="72"/>
    </location>
</feature>
<organism evidence="3 4">
    <name type="scientific">Phyllosticta citrichinensis</name>
    <dbReference type="NCBI Taxonomy" id="1130410"/>
    <lineage>
        <taxon>Eukaryota</taxon>
        <taxon>Fungi</taxon>
        <taxon>Dikarya</taxon>
        <taxon>Ascomycota</taxon>
        <taxon>Pezizomycotina</taxon>
        <taxon>Dothideomycetes</taxon>
        <taxon>Dothideomycetes incertae sedis</taxon>
        <taxon>Botryosphaeriales</taxon>
        <taxon>Phyllostictaceae</taxon>
        <taxon>Phyllosticta</taxon>
    </lineage>
</organism>
<gene>
    <name evidence="3" type="ORF">IWX90DRAFT_478352</name>
</gene>